<dbReference type="PROSITE" id="PS00941">
    <property type="entry name" value="CARBOXYLESTERASE_B_2"/>
    <property type="match status" value="1"/>
</dbReference>
<keyword evidence="2" id="KW-0719">Serine esterase</keyword>
<dbReference type="InterPro" id="IPR019819">
    <property type="entry name" value="Carboxylesterase_B_CS"/>
</dbReference>
<keyword evidence="4" id="KW-0325">Glycoprotein</keyword>
<dbReference type="InterPro" id="IPR019826">
    <property type="entry name" value="Carboxylesterase_B_AS"/>
</dbReference>
<reference evidence="7 8" key="1">
    <citation type="submission" date="2019-08" db="EMBL/GenBank/DDBJ databases">
        <authorList>
            <person name="Alioto T."/>
            <person name="Alioto T."/>
            <person name="Gomez Garrido J."/>
        </authorList>
    </citation>
    <scope>NUCLEOTIDE SEQUENCE [LARGE SCALE GENOMIC DNA]</scope>
</reference>
<name>A0A5E4MCP1_9HEMI</name>
<evidence type="ECO:0000259" key="6">
    <source>
        <dbReference type="Pfam" id="PF00135"/>
    </source>
</evidence>
<evidence type="ECO:0000256" key="1">
    <source>
        <dbReference type="ARBA" id="ARBA00005964"/>
    </source>
</evidence>
<dbReference type="AlphaFoldDB" id="A0A5E4MCP1"/>
<comment type="similarity">
    <text evidence="1 5">Belongs to the type-B carboxylesterase/lipase family.</text>
</comment>
<dbReference type="InterPro" id="IPR029058">
    <property type="entry name" value="AB_hydrolase_fold"/>
</dbReference>
<proteinExistence type="inferred from homology"/>
<dbReference type="PANTHER" id="PTHR43142:SF1">
    <property type="entry name" value="CARBOXYLIC ESTER HYDROLASE"/>
    <property type="match status" value="1"/>
</dbReference>
<dbReference type="Gene3D" id="3.40.50.1820">
    <property type="entry name" value="alpha/beta hydrolase"/>
    <property type="match status" value="1"/>
</dbReference>
<gene>
    <name evidence="7" type="ORF">CINCED_3A014226</name>
</gene>
<evidence type="ECO:0000256" key="3">
    <source>
        <dbReference type="ARBA" id="ARBA00022801"/>
    </source>
</evidence>
<accession>A0A5E4MCP1</accession>
<protein>
    <recommendedName>
        <fullName evidence="5">Carboxylic ester hydrolase</fullName>
        <ecNumber evidence="5">3.1.1.-</ecNumber>
    </recommendedName>
</protein>
<keyword evidence="3 5" id="KW-0378">Hydrolase</keyword>
<evidence type="ECO:0000313" key="7">
    <source>
        <dbReference type="EMBL" id="VVC27652.1"/>
    </source>
</evidence>
<dbReference type="GO" id="GO:0052689">
    <property type="term" value="F:carboxylic ester hydrolase activity"/>
    <property type="evidence" value="ECO:0007669"/>
    <property type="project" value="UniProtKB-KW"/>
</dbReference>
<evidence type="ECO:0000256" key="5">
    <source>
        <dbReference type="RuleBase" id="RU361235"/>
    </source>
</evidence>
<dbReference type="CDD" id="cd00312">
    <property type="entry name" value="Esterase_lipase"/>
    <property type="match status" value="1"/>
</dbReference>
<dbReference type="EC" id="3.1.1.-" evidence="5"/>
<evidence type="ECO:0000313" key="8">
    <source>
        <dbReference type="Proteomes" id="UP000325440"/>
    </source>
</evidence>
<dbReference type="Proteomes" id="UP000325440">
    <property type="component" value="Unassembled WGS sequence"/>
</dbReference>
<sequence length="626" mass="69281">MWKTDNPKPRILNTLFGKHKVGIPGHSRCKCTPRLTTTSRRFDSSASADTSSTIMFAIRFFVVFVTSLLLPCCSSQDTTTPRVRVESGELVGITDRTTIGGRPVYAFLGVPYASPPVHKNRFKEPQPVKPWMGVWNATIPGSDCIGLNHATFRVVGQEDCLYLNVYTPKLPREGLISGGLMNVIVYIHGGAFQFGAGISFGPHYLLDDNDFVYVSINYRLGPLGFASTGDGTLPGNNGLKDQVAALKWIQRNIVAFGGNPGAVTIAGMSAGAASVHYHLVSPMSLGLFNRVIAESGSALCHWAYTENVVEKTKALAEFLGCPTYYSTDTVKCLRSRPALAITESLKNFLPWKYNPFSPFGPSVETAGVERFLPDLPENLPAQDIPLLFSFTQDDGLYPSAELVSLEETLLDMETNWNYILPFLLDYNNTISDESLRPEIAQKIKTFYFKNNPVSVNTKNNVIQMTSDRMFKEPVARAAKLLASKSKSPVFFYEFGYKGKYSLSDKYIKSGNSDGLGVAHGDDTMYIIKTKYGDPHKNAEDAKLIPVMVNIWSSFSKTGIPDIGNSVVWSPLSKNPADPLNLIKITQNQTFEPQEQSDPGNHTFWSTMPLTEFSYTNIWKNIDHTEL</sequence>
<dbReference type="Pfam" id="PF00135">
    <property type="entry name" value="COesterase"/>
    <property type="match status" value="1"/>
</dbReference>
<keyword evidence="8" id="KW-1185">Reference proteome</keyword>
<dbReference type="PROSITE" id="PS00122">
    <property type="entry name" value="CARBOXYLESTERASE_B_1"/>
    <property type="match status" value="1"/>
</dbReference>
<dbReference type="OrthoDB" id="6846267at2759"/>
<feature type="domain" description="Carboxylesterase type B" evidence="6">
    <location>
        <begin position="80"/>
        <end position="589"/>
    </location>
</feature>
<organism evidence="7 8">
    <name type="scientific">Cinara cedri</name>
    <dbReference type="NCBI Taxonomy" id="506608"/>
    <lineage>
        <taxon>Eukaryota</taxon>
        <taxon>Metazoa</taxon>
        <taxon>Ecdysozoa</taxon>
        <taxon>Arthropoda</taxon>
        <taxon>Hexapoda</taxon>
        <taxon>Insecta</taxon>
        <taxon>Pterygota</taxon>
        <taxon>Neoptera</taxon>
        <taxon>Paraneoptera</taxon>
        <taxon>Hemiptera</taxon>
        <taxon>Sternorrhyncha</taxon>
        <taxon>Aphidomorpha</taxon>
        <taxon>Aphidoidea</taxon>
        <taxon>Aphididae</taxon>
        <taxon>Lachninae</taxon>
        <taxon>Cinara</taxon>
    </lineage>
</organism>
<dbReference type="SUPFAM" id="SSF53474">
    <property type="entry name" value="alpha/beta-Hydrolases"/>
    <property type="match status" value="1"/>
</dbReference>
<dbReference type="EMBL" id="CABPRJ010000476">
    <property type="protein sequence ID" value="VVC27652.1"/>
    <property type="molecule type" value="Genomic_DNA"/>
</dbReference>
<dbReference type="PANTHER" id="PTHR43142">
    <property type="entry name" value="CARBOXYLIC ESTER HYDROLASE"/>
    <property type="match status" value="1"/>
</dbReference>
<evidence type="ECO:0000256" key="2">
    <source>
        <dbReference type="ARBA" id="ARBA00022487"/>
    </source>
</evidence>
<evidence type="ECO:0000256" key="4">
    <source>
        <dbReference type="ARBA" id="ARBA00023180"/>
    </source>
</evidence>
<dbReference type="InterPro" id="IPR002018">
    <property type="entry name" value="CarbesteraseB"/>
</dbReference>